<dbReference type="Pfam" id="PF20684">
    <property type="entry name" value="Fung_rhodopsin"/>
    <property type="match status" value="1"/>
</dbReference>
<evidence type="ECO:0000256" key="2">
    <source>
        <dbReference type="ARBA" id="ARBA00022692"/>
    </source>
</evidence>
<evidence type="ECO:0000256" key="1">
    <source>
        <dbReference type="ARBA" id="ARBA00004141"/>
    </source>
</evidence>
<feature type="region of interest" description="Disordered" evidence="6">
    <location>
        <begin position="317"/>
        <end position="345"/>
    </location>
</feature>
<dbReference type="GeneID" id="54553804"/>
<feature type="region of interest" description="Disordered" evidence="6">
    <location>
        <begin position="382"/>
        <end position="412"/>
    </location>
</feature>
<evidence type="ECO:0000259" key="8">
    <source>
        <dbReference type="Pfam" id="PF20684"/>
    </source>
</evidence>
<protein>
    <recommendedName>
        <fullName evidence="8">Rhodopsin domain-containing protein</fullName>
    </recommendedName>
</protein>
<feature type="domain" description="Rhodopsin" evidence="8">
    <location>
        <begin position="40"/>
        <end position="277"/>
    </location>
</feature>
<dbReference type="InterPro" id="IPR052337">
    <property type="entry name" value="SAT4-like"/>
</dbReference>
<keyword evidence="2 7" id="KW-0812">Transmembrane</keyword>
<evidence type="ECO:0000256" key="7">
    <source>
        <dbReference type="SAM" id="Phobius"/>
    </source>
</evidence>
<dbReference type="PANTHER" id="PTHR33048:SF163">
    <property type="entry name" value="INTEGRAL MEMBRANE PROTEIN (AFU_ORTHOLOGUE AFUA_8G05510)"/>
    <property type="match status" value="1"/>
</dbReference>
<dbReference type="PANTHER" id="PTHR33048">
    <property type="entry name" value="PTH11-LIKE INTEGRAL MEMBRANE PROTEIN (AFU_ORTHOLOGUE AFUA_5G11245)"/>
    <property type="match status" value="1"/>
</dbReference>
<evidence type="ECO:0000313" key="10">
    <source>
        <dbReference type="Proteomes" id="UP000800097"/>
    </source>
</evidence>
<name>A0A6A6JUS2_WESOR</name>
<comment type="subcellular location">
    <subcellularLocation>
        <location evidence="1">Membrane</location>
        <topology evidence="1">Multi-pass membrane protein</topology>
    </subcellularLocation>
</comment>
<comment type="similarity">
    <text evidence="5">Belongs to the SAT4 family.</text>
</comment>
<reference evidence="9" key="1">
    <citation type="journal article" date="2020" name="Stud. Mycol.">
        <title>101 Dothideomycetes genomes: a test case for predicting lifestyles and emergence of pathogens.</title>
        <authorList>
            <person name="Haridas S."/>
            <person name="Albert R."/>
            <person name="Binder M."/>
            <person name="Bloem J."/>
            <person name="Labutti K."/>
            <person name="Salamov A."/>
            <person name="Andreopoulos B."/>
            <person name="Baker S."/>
            <person name="Barry K."/>
            <person name="Bills G."/>
            <person name="Bluhm B."/>
            <person name="Cannon C."/>
            <person name="Castanera R."/>
            <person name="Culley D."/>
            <person name="Daum C."/>
            <person name="Ezra D."/>
            <person name="Gonzalez J."/>
            <person name="Henrissat B."/>
            <person name="Kuo A."/>
            <person name="Liang C."/>
            <person name="Lipzen A."/>
            <person name="Lutzoni F."/>
            <person name="Magnuson J."/>
            <person name="Mondo S."/>
            <person name="Nolan M."/>
            <person name="Ohm R."/>
            <person name="Pangilinan J."/>
            <person name="Park H.-J."/>
            <person name="Ramirez L."/>
            <person name="Alfaro M."/>
            <person name="Sun H."/>
            <person name="Tritt A."/>
            <person name="Yoshinaga Y."/>
            <person name="Zwiers L.-H."/>
            <person name="Turgeon B."/>
            <person name="Goodwin S."/>
            <person name="Spatafora J."/>
            <person name="Crous P."/>
            <person name="Grigoriev I."/>
        </authorList>
    </citation>
    <scope>NUCLEOTIDE SEQUENCE</scope>
    <source>
        <strain evidence="9">CBS 379.55</strain>
    </source>
</reference>
<accession>A0A6A6JUS2</accession>
<feature type="compositionally biased region" description="Acidic residues" evidence="6">
    <location>
        <begin position="331"/>
        <end position="342"/>
    </location>
</feature>
<feature type="transmembrane region" description="Helical" evidence="7">
    <location>
        <begin position="180"/>
        <end position="204"/>
    </location>
</feature>
<feature type="transmembrane region" description="Helical" evidence="7">
    <location>
        <begin position="58"/>
        <end position="82"/>
    </location>
</feature>
<evidence type="ECO:0000256" key="4">
    <source>
        <dbReference type="ARBA" id="ARBA00023136"/>
    </source>
</evidence>
<gene>
    <name evidence="9" type="ORF">EI97DRAFT_455269</name>
</gene>
<dbReference type="GO" id="GO:0016020">
    <property type="term" value="C:membrane"/>
    <property type="evidence" value="ECO:0007669"/>
    <property type="project" value="UniProtKB-SubCell"/>
</dbReference>
<organism evidence="9 10">
    <name type="scientific">Westerdykella ornata</name>
    <dbReference type="NCBI Taxonomy" id="318751"/>
    <lineage>
        <taxon>Eukaryota</taxon>
        <taxon>Fungi</taxon>
        <taxon>Dikarya</taxon>
        <taxon>Ascomycota</taxon>
        <taxon>Pezizomycotina</taxon>
        <taxon>Dothideomycetes</taxon>
        <taxon>Pleosporomycetidae</taxon>
        <taxon>Pleosporales</taxon>
        <taxon>Sporormiaceae</taxon>
        <taxon>Westerdykella</taxon>
    </lineage>
</organism>
<dbReference type="AlphaFoldDB" id="A0A6A6JUS2"/>
<feature type="transmembrane region" description="Helical" evidence="7">
    <location>
        <begin position="216"/>
        <end position="235"/>
    </location>
</feature>
<keyword evidence="10" id="KW-1185">Reference proteome</keyword>
<evidence type="ECO:0000256" key="6">
    <source>
        <dbReference type="SAM" id="MobiDB-lite"/>
    </source>
</evidence>
<keyword evidence="4 7" id="KW-0472">Membrane</keyword>
<evidence type="ECO:0000256" key="3">
    <source>
        <dbReference type="ARBA" id="ARBA00022989"/>
    </source>
</evidence>
<dbReference type="OrthoDB" id="5429740at2759"/>
<evidence type="ECO:0000313" key="9">
    <source>
        <dbReference type="EMBL" id="KAF2280370.1"/>
    </source>
</evidence>
<sequence>MAVNYFANPPPGLDLNESRTAENNAIGIVLFVLSAIFVGLRVLTRLHYQRVRLQLDDWLMYVGLVLNAGNLACCIAGGFYGLGKHIYTLDSYKMRQITIITFAYVYIYAWSVCIIKFSIIALYRRIFGMTWLGWWCVLLTTGYLITNHIVLPLYTRPISYYWDQWYPDSEGVVLVDEAKFYLGVGIINLFGDICILSVPIQSVLKLQMGNTQKIAICFMFLLGSFVCFASLYRIVTITRLGSTHDISWAKSDVFIWSSVEPSIGIISGCLPTLRPILLRLLEVVFHYVPSSHGYSGDGPSGRSTKLNTIETISKKRTRKFRRRDPNALDTALEEDEGAESQDEQANALQHKAIFRNKRGSQSGAWRPDEDEMCLTTTVIQGKGAESGHKVDEESLEDGNGGDGGGHRLKNMGQVVVTKEFAWGESRNK</sequence>
<dbReference type="EMBL" id="ML986485">
    <property type="protein sequence ID" value="KAF2280370.1"/>
    <property type="molecule type" value="Genomic_DNA"/>
</dbReference>
<dbReference type="InterPro" id="IPR049326">
    <property type="entry name" value="Rhodopsin_dom_fungi"/>
</dbReference>
<feature type="transmembrane region" description="Helical" evidence="7">
    <location>
        <begin position="132"/>
        <end position="154"/>
    </location>
</feature>
<keyword evidence="3 7" id="KW-1133">Transmembrane helix</keyword>
<dbReference type="RefSeq" id="XP_033657908.1">
    <property type="nucleotide sequence ID" value="XM_033800629.1"/>
</dbReference>
<dbReference type="Proteomes" id="UP000800097">
    <property type="component" value="Unassembled WGS sequence"/>
</dbReference>
<feature type="transmembrane region" description="Helical" evidence="7">
    <location>
        <begin position="25"/>
        <end position="46"/>
    </location>
</feature>
<feature type="transmembrane region" description="Helical" evidence="7">
    <location>
        <begin position="102"/>
        <end position="123"/>
    </location>
</feature>
<proteinExistence type="inferred from homology"/>
<evidence type="ECO:0000256" key="5">
    <source>
        <dbReference type="ARBA" id="ARBA00038359"/>
    </source>
</evidence>